<keyword evidence="2" id="KW-0472">Membrane</keyword>
<evidence type="ECO:0000256" key="2">
    <source>
        <dbReference type="SAM" id="Phobius"/>
    </source>
</evidence>
<feature type="region of interest" description="Disordered" evidence="1">
    <location>
        <begin position="559"/>
        <end position="578"/>
    </location>
</feature>
<feature type="non-terminal residue" evidence="3">
    <location>
        <position position="1"/>
    </location>
</feature>
<keyword evidence="2" id="KW-1133">Transmembrane helix</keyword>
<organism evidence="3">
    <name type="scientific">Trepomonas sp. PC1</name>
    <dbReference type="NCBI Taxonomy" id="1076344"/>
    <lineage>
        <taxon>Eukaryota</taxon>
        <taxon>Metamonada</taxon>
        <taxon>Diplomonadida</taxon>
        <taxon>Hexamitidae</taxon>
        <taxon>Hexamitinae</taxon>
        <taxon>Trepomonas</taxon>
    </lineage>
</organism>
<dbReference type="EMBL" id="GDID01006514">
    <property type="protein sequence ID" value="JAP90092.1"/>
    <property type="molecule type" value="Transcribed_RNA"/>
</dbReference>
<feature type="transmembrane region" description="Helical" evidence="2">
    <location>
        <begin position="590"/>
        <end position="611"/>
    </location>
</feature>
<dbReference type="AlphaFoldDB" id="A0A146JZG8"/>
<reference evidence="3" key="1">
    <citation type="submission" date="2015-07" db="EMBL/GenBank/DDBJ databases">
        <title>Adaptation to a free-living lifestyle via gene acquisitions in the diplomonad Trepomonas sp. PC1.</title>
        <authorList>
            <person name="Xu F."/>
            <person name="Jerlstrom-Hultqvist J."/>
            <person name="Kolisko M."/>
            <person name="Simpson A.G.B."/>
            <person name="Roger A.J."/>
            <person name="Svard S.G."/>
            <person name="Andersson J.O."/>
        </authorList>
    </citation>
    <scope>NUCLEOTIDE SEQUENCE</scope>
    <source>
        <strain evidence="3">PC1</strain>
    </source>
</reference>
<evidence type="ECO:0000256" key="1">
    <source>
        <dbReference type="SAM" id="MobiDB-lite"/>
    </source>
</evidence>
<gene>
    <name evidence="3" type="ORF">TPC1_30413</name>
</gene>
<proteinExistence type="predicted"/>
<name>A0A146JZG8_9EUKA</name>
<evidence type="ECO:0000313" key="3">
    <source>
        <dbReference type="EMBL" id="JAP90092.1"/>
    </source>
</evidence>
<protein>
    <submittedName>
        <fullName evidence="3">Uncharacterized protein</fullName>
    </submittedName>
</protein>
<sequence length="633" mass="73239">CASFKSENPCERFDILKLSAEEQKKVRGEYEKVKDISQACQNYLDQQQLKQYLQRYKCQNSNLAAEKQFLTVFIIENDADKINKNIQMLEQQTIQNFSVVIITSNGKIQKNTNRYTTKLAKNLEQEFFCSLARANSDFVYFLQNEIFSQTLFETAWLHALEYSADLLLNIKNDFRAYQYPQSMSLNTGQVSDIFISKMHLVKNLHFMNKTYSQAALNLAIFFNAKVAPTGHEEVQSTDCSFMGEVYKLSLEFEEIANAHFGTCSDGNLAKKQRLLSLLVQEANPVKISLINKQLELHQEVELVNCLEYSSCLKLATGKMLMVIDLHKQAQISESQLELIDNMEKIHLLKQFDVYKIENGYIIQAQKLFKLLPLFNPFQLIKYIIRTGISGYFTLVDVKITKFADSLYLQEQNGIISLDQQKILFVSNQNKQFTEADIWRSDWKHMFKYNDDQWYEFNDGGFNVALHKITNKTSSLIEIQVVKENENKIIVNAVRNAEPTQYLYIPYSISKVRLQITVTEKMKNVDPLTVVDDGEEKINFNNVENEEIEQTKSIVVERDETEKETEEIQLPKQINDKKQEQETKKQGKIQIITVLLIIITIVCGFLTINALLSKLARRKTSQINSIELGTKQDD</sequence>
<keyword evidence="2" id="KW-0812">Transmembrane</keyword>
<accession>A0A146JZG8</accession>